<feature type="binding site" evidence="12">
    <location>
        <position position="62"/>
    </location>
    <ligand>
        <name>[4Fe-4S] cluster</name>
        <dbReference type="ChEBI" id="CHEBI:49883"/>
    </ligand>
</feature>
<proteinExistence type="inferred from homology"/>
<evidence type="ECO:0000256" key="12">
    <source>
        <dbReference type="HAMAP-Rule" id="MF_01479"/>
    </source>
</evidence>
<evidence type="ECO:0000313" key="14">
    <source>
        <dbReference type="EMBL" id="GAA4870249.1"/>
    </source>
</evidence>
<dbReference type="PROSITE" id="PS51674">
    <property type="entry name" value="4FE4S_WBL"/>
    <property type="match status" value="1"/>
</dbReference>
<evidence type="ECO:0000256" key="2">
    <source>
        <dbReference type="ARBA" id="ARBA00006597"/>
    </source>
</evidence>
<sequence length="107" mass="12366">MADVSRLPAAIVEHWDWQRRAACRDMDLAVFFHPEGERDPSRQRRVARAKEICAGCPVLAPCREWARTVEEPYGVWGGESEDERRTLLARRRRDARREHAGRDTPAA</sequence>
<evidence type="ECO:0000256" key="4">
    <source>
        <dbReference type="ARBA" id="ARBA00022490"/>
    </source>
</evidence>
<dbReference type="Pfam" id="PF02467">
    <property type="entry name" value="Whib"/>
    <property type="match status" value="1"/>
</dbReference>
<evidence type="ECO:0000256" key="11">
    <source>
        <dbReference type="ARBA" id="ARBA00023163"/>
    </source>
</evidence>
<keyword evidence="5 12" id="KW-0479">Metal-binding</keyword>
<name>A0ABP9E8C4_9PSEU</name>
<evidence type="ECO:0000256" key="5">
    <source>
        <dbReference type="ARBA" id="ARBA00022723"/>
    </source>
</evidence>
<comment type="PTM">
    <text evidence="12">Upon Fe-S cluster removal intramolecular disulfide bonds are formed.</text>
</comment>
<keyword evidence="15" id="KW-1185">Reference proteome</keyword>
<comment type="subcellular location">
    <subcellularLocation>
        <location evidence="1 12">Cytoplasm</location>
    </subcellularLocation>
</comment>
<dbReference type="Proteomes" id="UP001500457">
    <property type="component" value="Unassembled WGS sequence"/>
</dbReference>
<organism evidence="14 15">
    <name type="scientific">Actinomycetospora straminea</name>
    <dbReference type="NCBI Taxonomy" id="663607"/>
    <lineage>
        <taxon>Bacteria</taxon>
        <taxon>Bacillati</taxon>
        <taxon>Actinomycetota</taxon>
        <taxon>Actinomycetes</taxon>
        <taxon>Pseudonocardiales</taxon>
        <taxon>Pseudonocardiaceae</taxon>
        <taxon>Actinomycetospora</taxon>
    </lineage>
</organism>
<evidence type="ECO:0000256" key="7">
    <source>
        <dbReference type="ARBA" id="ARBA00023014"/>
    </source>
</evidence>
<keyword evidence="9 12" id="KW-0238">DNA-binding</keyword>
<keyword evidence="4 12" id="KW-0963">Cytoplasm</keyword>
<keyword evidence="8 12" id="KW-0805">Transcription regulation</keyword>
<evidence type="ECO:0000256" key="3">
    <source>
        <dbReference type="ARBA" id="ARBA00022485"/>
    </source>
</evidence>
<comment type="cofactor">
    <cofactor evidence="12">
        <name>[4Fe-4S] cluster</name>
        <dbReference type="ChEBI" id="CHEBI:49883"/>
    </cofactor>
    <text evidence="12">Binds 1 [4Fe-4S] cluster per subunit. Following nitrosylation of the [4Fe-4S] cluster binds 1 [4Fe-8(NO)] cluster per subunit.</text>
</comment>
<evidence type="ECO:0000259" key="13">
    <source>
        <dbReference type="PROSITE" id="PS51674"/>
    </source>
</evidence>
<feature type="binding site" evidence="12">
    <location>
        <position position="23"/>
    </location>
    <ligand>
        <name>[4Fe-4S] cluster</name>
        <dbReference type="ChEBI" id="CHEBI:49883"/>
    </ligand>
</feature>
<gene>
    <name evidence="12" type="primary">whiB</name>
    <name evidence="14" type="ORF">GCM10023203_19310</name>
</gene>
<evidence type="ECO:0000256" key="9">
    <source>
        <dbReference type="ARBA" id="ARBA00023125"/>
    </source>
</evidence>
<evidence type="ECO:0000256" key="8">
    <source>
        <dbReference type="ARBA" id="ARBA00023015"/>
    </source>
</evidence>
<comment type="function">
    <text evidence="12">Acts as a transcriptional regulator. Probably redox-responsive. The apo- but not holo-form probably binds DNA.</text>
</comment>
<dbReference type="PANTHER" id="PTHR38839">
    <property type="entry name" value="TRANSCRIPTIONAL REGULATOR WHID-RELATED"/>
    <property type="match status" value="1"/>
</dbReference>
<comment type="caution">
    <text evidence="14">The sequence shown here is derived from an EMBL/GenBank/DDBJ whole genome shotgun (WGS) entry which is preliminary data.</text>
</comment>
<evidence type="ECO:0000313" key="15">
    <source>
        <dbReference type="Proteomes" id="UP001500457"/>
    </source>
</evidence>
<feature type="binding site" evidence="12">
    <location>
        <position position="56"/>
    </location>
    <ligand>
        <name>[4Fe-4S] cluster</name>
        <dbReference type="ChEBI" id="CHEBI:49883"/>
    </ligand>
</feature>
<dbReference type="EMBL" id="BAABHQ010000004">
    <property type="protein sequence ID" value="GAA4870249.1"/>
    <property type="molecule type" value="Genomic_DNA"/>
</dbReference>
<comment type="similarity">
    <text evidence="2 12">Belongs to the WhiB family.</text>
</comment>
<dbReference type="HAMAP" id="MF_01479">
    <property type="entry name" value="WhiB"/>
    <property type="match status" value="1"/>
</dbReference>
<evidence type="ECO:0000256" key="1">
    <source>
        <dbReference type="ARBA" id="ARBA00004496"/>
    </source>
</evidence>
<dbReference type="RefSeq" id="WP_274234570.1">
    <property type="nucleotide sequence ID" value="NZ_BAABHQ010000004.1"/>
</dbReference>
<comment type="PTM">
    <text evidence="12">The Fe-S cluster can be nitrosylated by nitric oxide (NO).</text>
</comment>
<keyword evidence="3 12" id="KW-0004">4Fe-4S</keyword>
<feature type="binding site" evidence="12">
    <location>
        <position position="53"/>
    </location>
    <ligand>
        <name>[4Fe-4S] cluster</name>
        <dbReference type="ChEBI" id="CHEBI:49883"/>
    </ligand>
</feature>
<dbReference type="InterPro" id="IPR034768">
    <property type="entry name" value="4FE4S_WBL"/>
</dbReference>
<feature type="domain" description="4Fe-4S Wbl-type" evidence="13">
    <location>
        <begin position="22"/>
        <end position="86"/>
    </location>
</feature>
<keyword evidence="10 12" id="KW-1015">Disulfide bond</keyword>
<evidence type="ECO:0000256" key="10">
    <source>
        <dbReference type="ARBA" id="ARBA00023157"/>
    </source>
</evidence>
<evidence type="ECO:0000256" key="6">
    <source>
        <dbReference type="ARBA" id="ARBA00023004"/>
    </source>
</evidence>
<reference evidence="15" key="1">
    <citation type="journal article" date="2019" name="Int. J. Syst. Evol. Microbiol.">
        <title>The Global Catalogue of Microorganisms (GCM) 10K type strain sequencing project: providing services to taxonomists for standard genome sequencing and annotation.</title>
        <authorList>
            <consortium name="The Broad Institute Genomics Platform"/>
            <consortium name="The Broad Institute Genome Sequencing Center for Infectious Disease"/>
            <person name="Wu L."/>
            <person name="Ma J."/>
        </authorList>
    </citation>
    <scope>NUCLEOTIDE SEQUENCE [LARGE SCALE GENOMIC DNA]</scope>
    <source>
        <strain evidence="15">JCM 17983</strain>
    </source>
</reference>
<dbReference type="InterPro" id="IPR003482">
    <property type="entry name" value="Whib"/>
</dbReference>
<keyword evidence="6 12" id="KW-0408">Iron</keyword>
<protein>
    <recommendedName>
        <fullName evidence="12">Transcriptional regulator WhiB</fullName>
    </recommendedName>
</protein>
<dbReference type="PANTHER" id="PTHR38839:SF5">
    <property type="entry name" value="TRANSCRIPTIONAL REGULATOR WHID"/>
    <property type="match status" value="1"/>
</dbReference>
<keyword evidence="7 12" id="KW-0411">Iron-sulfur</keyword>
<accession>A0ABP9E8C4</accession>
<keyword evidence="11 12" id="KW-0804">Transcription</keyword>